<dbReference type="InterPro" id="IPR017046">
    <property type="entry name" value="Prenylcysteine_Oxase1"/>
</dbReference>
<evidence type="ECO:0000256" key="5">
    <source>
        <dbReference type="ARBA" id="ARBA00022827"/>
    </source>
</evidence>
<comment type="similarity">
    <text evidence="2">Belongs to the prenylcysteine oxidase family.</text>
</comment>
<dbReference type="SUPFAM" id="SSF51905">
    <property type="entry name" value="FAD/NAD(P)-binding domain"/>
    <property type="match status" value="1"/>
</dbReference>
<name>A0A0G4HYK1_9ALVE</name>
<dbReference type="VEuPathDB" id="CryptoDB:Cvel_1541"/>
<feature type="region of interest" description="Disordered" evidence="8">
    <location>
        <begin position="367"/>
        <end position="390"/>
    </location>
</feature>
<dbReference type="GO" id="GO:0030328">
    <property type="term" value="P:prenylcysteine catabolic process"/>
    <property type="evidence" value="ECO:0007669"/>
    <property type="project" value="InterPro"/>
</dbReference>
<dbReference type="EMBL" id="CDMZ01004388">
    <property type="protein sequence ID" value="CEM49614.1"/>
    <property type="molecule type" value="Genomic_DNA"/>
</dbReference>
<keyword evidence="5" id="KW-0274">FAD</keyword>
<feature type="signal peptide" evidence="9">
    <location>
        <begin position="1"/>
        <end position="22"/>
    </location>
</feature>
<evidence type="ECO:0000259" key="10">
    <source>
        <dbReference type="Pfam" id="PF07156"/>
    </source>
</evidence>
<evidence type="ECO:0000256" key="7">
    <source>
        <dbReference type="ARBA" id="ARBA00023180"/>
    </source>
</evidence>
<organism evidence="11">
    <name type="scientific">Chromera velia CCMP2878</name>
    <dbReference type="NCBI Taxonomy" id="1169474"/>
    <lineage>
        <taxon>Eukaryota</taxon>
        <taxon>Sar</taxon>
        <taxon>Alveolata</taxon>
        <taxon>Colpodellida</taxon>
        <taxon>Chromeraceae</taxon>
        <taxon>Chromera</taxon>
    </lineage>
</organism>
<keyword evidence="4 9" id="KW-0732">Signal</keyword>
<keyword evidence="7" id="KW-0325">Glycoprotein</keyword>
<dbReference type="PANTHER" id="PTHR15944:SF0">
    <property type="entry name" value="PRENYLCYSTEINE LYASE DOMAIN-CONTAINING PROTEIN"/>
    <property type="match status" value="1"/>
</dbReference>
<feature type="region of interest" description="Disordered" evidence="8">
    <location>
        <begin position="411"/>
        <end position="430"/>
    </location>
</feature>
<feature type="domain" description="Prenylcysteine lyase" evidence="10">
    <location>
        <begin position="152"/>
        <end position="552"/>
    </location>
</feature>
<dbReference type="Pfam" id="PF07156">
    <property type="entry name" value="Prenylcys_lyase"/>
    <property type="match status" value="1"/>
</dbReference>
<dbReference type="Gene3D" id="3.50.50.60">
    <property type="entry name" value="FAD/NAD(P)-binding domain"/>
    <property type="match status" value="1"/>
</dbReference>
<dbReference type="GO" id="GO:0030327">
    <property type="term" value="P:prenylated protein catabolic process"/>
    <property type="evidence" value="ECO:0007669"/>
    <property type="project" value="TreeGrafter"/>
</dbReference>
<dbReference type="Pfam" id="PF13450">
    <property type="entry name" value="NAD_binding_8"/>
    <property type="match status" value="1"/>
</dbReference>
<evidence type="ECO:0000256" key="4">
    <source>
        <dbReference type="ARBA" id="ARBA00022729"/>
    </source>
</evidence>
<feature type="chain" id="PRO_5005192116" description="Prenylcysteine lyase domain-containing protein" evidence="9">
    <location>
        <begin position="23"/>
        <end position="607"/>
    </location>
</feature>
<dbReference type="PANTHER" id="PTHR15944">
    <property type="entry name" value="FARNESYLCYSTEINE LYASE"/>
    <property type="match status" value="1"/>
</dbReference>
<evidence type="ECO:0000256" key="3">
    <source>
        <dbReference type="ARBA" id="ARBA00022630"/>
    </source>
</evidence>
<keyword evidence="3" id="KW-0285">Flavoprotein</keyword>
<reference evidence="11" key="1">
    <citation type="submission" date="2014-11" db="EMBL/GenBank/DDBJ databases">
        <authorList>
            <person name="Otto D Thomas"/>
            <person name="Naeem Raeece"/>
        </authorList>
    </citation>
    <scope>NUCLEOTIDE SEQUENCE</scope>
</reference>
<comment type="cofactor">
    <cofactor evidence="1">
        <name>FAD</name>
        <dbReference type="ChEBI" id="CHEBI:57692"/>
    </cofactor>
</comment>
<evidence type="ECO:0000256" key="9">
    <source>
        <dbReference type="SAM" id="SignalP"/>
    </source>
</evidence>
<evidence type="ECO:0000256" key="8">
    <source>
        <dbReference type="SAM" id="MobiDB-lite"/>
    </source>
</evidence>
<evidence type="ECO:0000256" key="2">
    <source>
        <dbReference type="ARBA" id="ARBA00009967"/>
    </source>
</evidence>
<dbReference type="InterPro" id="IPR036188">
    <property type="entry name" value="FAD/NAD-bd_sf"/>
</dbReference>
<sequence>MQFLFLSLFQLSAFLLIPSSLALEIGVVGGGIAAASAVHFLSSLARQHLSSKSGNETETVVFHLFDQRKSLGGRAHDVWVNGSRIESGASVLHSSNKYLKSFVESLSLEYKDEGEQDGDDGTIGIWNGKEFVFESFASRYPWMGGWLSGLFDTLEALWKFGWSAPTRAKRKVKETVSKWERIYELQERGESFETPTKMFESLDLTEEVSESGYSLLETAGVSPTFMKIYADAVSRVNYGQSGELNGFSELVSLAGAGMTGELLSVKEGNQRVPEGLIRRTVGEERIRLERWVSSVRQLNDGRWEIVSENAPSACEVDDTGEAAEKRQSPKKIPLQRLSKGETETVRVDAVILAAPLELSSGMQIEIQTEKKGEEAEDRTDGPPMPRSRPWQTTHTAFVVASGLDPLYFGRGGKGKSSSSGSTRLPSSVYSVESPDVPFSSISVVSEFIQESPEERWNFKTWKVFKVFSRQPLPESLVRKLFVNYSWHFSIPWKAYPVLTPVTPSEIPPFKIARGLYYANALESLISCMETEAVAGRNVAGLLAEDFLETSEVIATGGIRGGREEFGKGRDLPIPVTGGLDVKGKVDKKQGQEHVLLPEKKEAVAVEL</sequence>
<gene>
    <name evidence="11" type="ORF">Cvel_1541</name>
</gene>
<evidence type="ECO:0000256" key="6">
    <source>
        <dbReference type="ARBA" id="ARBA00023002"/>
    </source>
</evidence>
<dbReference type="GO" id="GO:0001735">
    <property type="term" value="F:prenylcysteine oxidase activity"/>
    <property type="evidence" value="ECO:0007669"/>
    <property type="project" value="InterPro"/>
</dbReference>
<dbReference type="AlphaFoldDB" id="A0A0G4HYK1"/>
<accession>A0A0G4HYK1</accession>
<proteinExistence type="inferred from homology"/>
<keyword evidence="6" id="KW-0560">Oxidoreductase</keyword>
<evidence type="ECO:0000313" key="11">
    <source>
        <dbReference type="EMBL" id="CEM49614.1"/>
    </source>
</evidence>
<protein>
    <recommendedName>
        <fullName evidence="10">Prenylcysteine lyase domain-containing protein</fullName>
    </recommendedName>
</protein>
<dbReference type="InterPro" id="IPR010795">
    <property type="entry name" value="Prenylcys_lyase"/>
</dbReference>
<evidence type="ECO:0000256" key="1">
    <source>
        <dbReference type="ARBA" id="ARBA00001974"/>
    </source>
</evidence>